<feature type="region of interest" description="Disordered" evidence="10">
    <location>
        <begin position="54"/>
        <end position="75"/>
    </location>
</feature>
<accession>A0A4Y7JHF7</accession>
<evidence type="ECO:0000256" key="1">
    <source>
        <dbReference type="ARBA" id="ARBA00004123"/>
    </source>
</evidence>
<evidence type="ECO:0000259" key="11">
    <source>
        <dbReference type="PROSITE" id="PS51141"/>
    </source>
</evidence>
<dbReference type="PANTHER" id="PTHR31251:SF208">
    <property type="entry name" value="SQUAMOSA PROMOTER-BINDING-LIKE PROTEIN 18"/>
    <property type="match status" value="1"/>
</dbReference>
<dbReference type="PROSITE" id="PS51141">
    <property type="entry name" value="ZF_SBP"/>
    <property type="match status" value="1"/>
</dbReference>
<reference evidence="12 13" key="1">
    <citation type="journal article" date="2018" name="Science">
        <title>The opium poppy genome and morphinan production.</title>
        <authorList>
            <person name="Guo L."/>
            <person name="Winzer T."/>
            <person name="Yang X."/>
            <person name="Li Y."/>
            <person name="Ning Z."/>
            <person name="He Z."/>
            <person name="Teodor R."/>
            <person name="Lu Y."/>
            <person name="Bowser T.A."/>
            <person name="Graham I.A."/>
            <person name="Ye K."/>
        </authorList>
    </citation>
    <scope>NUCLEOTIDE SEQUENCE [LARGE SCALE GENOMIC DNA]</scope>
    <source>
        <strain evidence="13">cv. HN1</strain>
        <tissue evidence="12">Leaves</tissue>
    </source>
</reference>
<gene>
    <name evidence="12" type="ORF">C5167_006670</name>
</gene>
<evidence type="ECO:0000256" key="4">
    <source>
        <dbReference type="ARBA" id="ARBA00022833"/>
    </source>
</evidence>
<dbReference type="GO" id="GO:0005634">
    <property type="term" value="C:nucleus"/>
    <property type="evidence" value="ECO:0007669"/>
    <property type="project" value="UniProtKB-SubCell"/>
</dbReference>
<dbReference type="InterPro" id="IPR004333">
    <property type="entry name" value="SBP_dom"/>
</dbReference>
<evidence type="ECO:0000256" key="6">
    <source>
        <dbReference type="ARBA" id="ARBA00023125"/>
    </source>
</evidence>
<feature type="compositionally biased region" description="Low complexity" evidence="10">
    <location>
        <begin position="287"/>
        <end position="304"/>
    </location>
</feature>
<keyword evidence="8" id="KW-0539">Nucleus</keyword>
<keyword evidence="6" id="KW-0238">DNA-binding</keyword>
<keyword evidence="4" id="KW-0862">Zinc</keyword>
<evidence type="ECO:0000256" key="3">
    <source>
        <dbReference type="ARBA" id="ARBA00022771"/>
    </source>
</evidence>
<feature type="compositionally biased region" description="Polar residues" evidence="10">
    <location>
        <begin position="14"/>
        <end position="41"/>
    </location>
</feature>
<dbReference type="InterPro" id="IPR036893">
    <property type="entry name" value="SBP_sf"/>
</dbReference>
<feature type="region of interest" description="Disordered" evidence="10">
    <location>
        <begin position="1"/>
        <end position="41"/>
    </location>
</feature>
<dbReference type="EMBL" id="CM010718">
    <property type="protein sequence ID" value="RZC59371.1"/>
    <property type="molecule type" value="Genomic_DNA"/>
</dbReference>
<protein>
    <recommendedName>
        <fullName evidence="11">SBP-type domain-containing protein</fullName>
    </recommendedName>
</protein>
<feature type="domain" description="SBP-type" evidence="11">
    <location>
        <begin position="77"/>
        <end position="154"/>
    </location>
</feature>
<keyword evidence="5" id="KW-0805">Transcription regulation</keyword>
<dbReference type="AlphaFoldDB" id="A0A4Y7JHF7"/>
<dbReference type="Proteomes" id="UP000316621">
    <property type="component" value="Chromosome 4"/>
</dbReference>
<keyword evidence="7" id="KW-0804">Transcription</keyword>
<evidence type="ECO:0000313" key="13">
    <source>
        <dbReference type="Proteomes" id="UP000316621"/>
    </source>
</evidence>
<keyword evidence="2" id="KW-0479">Metal-binding</keyword>
<proteinExistence type="predicted"/>
<evidence type="ECO:0000256" key="9">
    <source>
        <dbReference type="PROSITE-ProRule" id="PRU00470"/>
    </source>
</evidence>
<organism evidence="12 13">
    <name type="scientific">Papaver somniferum</name>
    <name type="common">Opium poppy</name>
    <dbReference type="NCBI Taxonomy" id="3469"/>
    <lineage>
        <taxon>Eukaryota</taxon>
        <taxon>Viridiplantae</taxon>
        <taxon>Streptophyta</taxon>
        <taxon>Embryophyta</taxon>
        <taxon>Tracheophyta</taxon>
        <taxon>Spermatophyta</taxon>
        <taxon>Magnoliopsida</taxon>
        <taxon>Ranunculales</taxon>
        <taxon>Papaveraceae</taxon>
        <taxon>Papaveroideae</taxon>
        <taxon>Papaver</taxon>
    </lineage>
</organism>
<evidence type="ECO:0000313" key="12">
    <source>
        <dbReference type="EMBL" id="RZC59371.1"/>
    </source>
</evidence>
<dbReference type="Gramene" id="RZC59371">
    <property type="protein sequence ID" value="RZC59371"/>
    <property type="gene ID" value="C5167_006670"/>
</dbReference>
<evidence type="ECO:0000256" key="10">
    <source>
        <dbReference type="SAM" id="MobiDB-lite"/>
    </source>
</evidence>
<sequence>MDWVFKPTSRNKDSSNVPIVRSSSIRGKQNSTTTTTGDYSVDLNHQWQDPRVTIASSSSSTLPSKKARTPPSNEAQIPSCLVDGCTADLSLCRDYHRRHKVCEAHSKTPIVLINGQEQRFCQQCSRFHSLLEFDDGKRSCRKRLDGHNRRRRKCHTEPLNSGSIFSDNQGNSYLQFSNPQLFQSTTAGSSRHTMTAKDDTDLYGRGQYGDGQNQIPRSFSCNFNGGKQYPFFHGDDPALVNHVGIPTIPFSQPHNTGATYSQSSKAGKKVLFSDGFNDRVVLDSNSASSLLSSPPTQPLSRQSSGFGQADIVHTNTIPPMAHPLAGGSLQLDGLLGFGRYQSQGLEGEPPSLNSSRSRGIFHLGLDGSMEHGAFSWKQ</sequence>
<dbReference type="GO" id="GO:0008270">
    <property type="term" value="F:zinc ion binding"/>
    <property type="evidence" value="ECO:0007669"/>
    <property type="project" value="UniProtKB-KW"/>
</dbReference>
<dbReference type="Pfam" id="PF03110">
    <property type="entry name" value="SBP"/>
    <property type="match status" value="1"/>
</dbReference>
<dbReference type="GO" id="GO:0003677">
    <property type="term" value="F:DNA binding"/>
    <property type="evidence" value="ECO:0007669"/>
    <property type="project" value="UniProtKB-KW"/>
</dbReference>
<dbReference type="FunFam" id="4.10.1100.10:FF:000001">
    <property type="entry name" value="Squamosa promoter-binding-like protein 14"/>
    <property type="match status" value="1"/>
</dbReference>
<dbReference type="PANTHER" id="PTHR31251">
    <property type="entry name" value="SQUAMOSA PROMOTER-BINDING-LIKE PROTEIN 4"/>
    <property type="match status" value="1"/>
</dbReference>
<comment type="subcellular location">
    <subcellularLocation>
        <location evidence="1">Nucleus</location>
    </subcellularLocation>
</comment>
<keyword evidence="13" id="KW-1185">Reference proteome</keyword>
<feature type="region of interest" description="Disordered" evidence="10">
    <location>
        <begin position="184"/>
        <end position="203"/>
    </location>
</feature>
<evidence type="ECO:0000256" key="5">
    <source>
        <dbReference type="ARBA" id="ARBA00023015"/>
    </source>
</evidence>
<dbReference type="OrthoDB" id="514967at2759"/>
<dbReference type="InterPro" id="IPR044817">
    <property type="entry name" value="SBP-like"/>
</dbReference>
<feature type="compositionally biased region" description="Polar residues" evidence="10">
    <location>
        <begin position="184"/>
        <end position="193"/>
    </location>
</feature>
<evidence type="ECO:0000256" key="7">
    <source>
        <dbReference type="ARBA" id="ARBA00023163"/>
    </source>
</evidence>
<evidence type="ECO:0000256" key="8">
    <source>
        <dbReference type="ARBA" id="ARBA00023242"/>
    </source>
</evidence>
<name>A0A4Y7JHF7_PAPSO</name>
<keyword evidence="3 9" id="KW-0863">Zinc-finger</keyword>
<dbReference type="Gene3D" id="4.10.1100.10">
    <property type="entry name" value="Transcription factor, SBP-box domain"/>
    <property type="match status" value="1"/>
</dbReference>
<dbReference type="SUPFAM" id="SSF103612">
    <property type="entry name" value="SBT domain"/>
    <property type="match status" value="1"/>
</dbReference>
<evidence type="ECO:0000256" key="2">
    <source>
        <dbReference type="ARBA" id="ARBA00022723"/>
    </source>
</evidence>
<feature type="region of interest" description="Disordered" evidence="10">
    <location>
        <begin position="287"/>
        <end position="306"/>
    </location>
</feature>